<evidence type="ECO:0000313" key="2">
    <source>
        <dbReference type="EMBL" id="SLN49631.1"/>
    </source>
</evidence>
<dbReference type="GO" id="GO:0042952">
    <property type="term" value="P:beta-ketoadipate pathway"/>
    <property type="evidence" value="ECO:0007669"/>
    <property type="project" value="InterPro"/>
</dbReference>
<dbReference type="InterPro" id="IPR000073">
    <property type="entry name" value="AB_hydrolase_1"/>
</dbReference>
<evidence type="ECO:0000259" key="1">
    <source>
        <dbReference type="Pfam" id="PF00561"/>
    </source>
</evidence>
<dbReference type="Proteomes" id="UP000193900">
    <property type="component" value="Unassembled WGS sequence"/>
</dbReference>
<dbReference type="RefSeq" id="WP_085879008.1">
    <property type="nucleotide sequence ID" value="NZ_FWFZ01000009.1"/>
</dbReference>
<gene>
    <name evidence="2" type="primary">catD_1</name>
    <name evidence="2" type="ORF">ROA7023_02140</name>
</gene>
<feature type="domain" description="AB hydrolase-1" evidence="1">
    <location>
        <begin position="26"/>
        <end position="249"/>
    </location>
</feature>
<dbReference type="Pfam" id="PF00561">
    <property type="entry name" value="Abhydrolase_1"/>
    <property type="match status" value="1"/>
</dbReference>
<evidence type="ECO:0000313" key="3">
    <source>
        <dbReference type="Proteomes" id="UP000193900"/>
    </source>
</evidence>
<keyword evidence="3" id="KW-1185">Reference proteome</keyword>
<keyword evidence="2" id="KW-0378">Hydrolase</keyword>
<accession>A0A1Y5SVV8</accession>
<dbReference type="PANTHER" id="PTHR43433">
    <property type="entry name" value="HYDROLASE, ALPHA/BETA FOLD FAMILY PROTEIN"/>
    <property type="match status" value="1"/>
</dbReference>
<name>A0A1Y5SVV8_9RHOB</name>
<dbReference type="InterPro" id="IPR026968">
    <property type="entry name" value="PcaD/CatD"/>
</dbReference>
<dbReference type="InterPro" id="IPR029058">
    <property type="entry name" value="AB_hydrolase_fold"/>
</dbReference>
<dbReference type="EC" id="3.1.1.24" evidence="2"/>
<dbReference type="PRINTS" id="PR00111">
    <property type="entry name" value="ABHYDROLASE"/>
</dbReference>
<dbReference type="NCBIfam" id="TIGR02427">
    <property type="entry name" value="protocat_pcaD"/>
    <property type="match status" value="1"/>
</dbReference>
<dbReference type="PANTHER" id="PTHR43433:SF5">
    <property type="entry name" value="AB HYDROLASE-1 DOMAIN-CONTAINING PROTEIN"/>
    <property type="match status" value="1"/>
</dbReference>
<dbReference type="Gene3D" id="3.40.50.1820">
    <property type="entry name" value="alpha/beta hydrolase"/>
    <property type="match status" value="1"/>
</dbReference>
<reference evidence="2 3" key="1">
    <citation type="submission" date="2017-03" db="EMBL/GenBank/DDBJ databases">
        <authorList>
            <person name="Afonso C.L."/>
            <person name="Miller P.J."/>
            <person name="Scott M.A."/>
            <person name="Spackman E."/>
            <person name="Goraichik I."/>
            <person name="Dimitrov K.M."/>
            <person name="Suarez D.L."/>
            <person name="Swayne D.E."/>
        </authorList>
    </citation>
    <scope>NUCLEOTIDE SEQUENCE [LARGE SCALE GENOMIC DNA]</scope>
    <source>
        <strain evidence="2 3">CECT 7023</strain>
    </source>
</reference>
<dbReference type="SUPFAM" id="SSF53474">
    <property type="entry name" value="alpha/beta-Hydrolases"/>
    <property type="match status" value="1"/>
</dbReference>
<dbReference type="AlphaFoldDB" id="A0A1Y5SVV8"/>
<dbReference type="OrthoDB" id="9793083at2"/>
<dbReference type="GO" id="GO:0047570">
    <property type="term" value="F:3-oxoadipate enol-lactonase activity"/>
    <property type="evidence" value="ECO:0007669"/>
    <property type="project" value="UniProtKB-EC"/>
</dbReference>
<proteinExistence type="predicted"/>
<dbReference type="EMBL" id="FWFZ01000009">
    <property type="protein sequence ID" value="SLN49631.1"/>
    <property type="molecule type" value="Genomic_DNA"/>
</dbReference>
<dbReference type="InterPro" id="IPR050471">
    <property type="entry name" value="AB_hydrolase"/>
</dbReference>
<organism evidence="2 3">
    <name type="scientific">Roseisalinus antarcticus</name>
    <dbReference type="NCBI Taxonomy" id="254357"/>
    <lineage>
        <taxon>Bacteria</taxon>
        <taxon>Pseudomonadati</taxon>
        <taxon>Pseudomonadota</taxon>
        <taxon>Alphaproteobacteria</taxon>
        <taxon>Rhodobacterales</taxon>
        <taxon>Roseobacteraceae</taxon>
        <taxon>Roseisalinus</taxon>
    </lineage>
</organism>
<sequence>MTDHMIDRGDVTIRARTDGVEHAQAPTLVFANSLGTDLTIWDGVLRHLPGGLRIVRFDNRGHGRSSVPPAPYSMGALIGDAEAVCDALDVRDAVFVGLSIGGQIAQGLAVKRLDIIRAMVLSNTAARIGTKELWDSRIADIRAGGLASIADSVMERWFSRNFRASGADAPWRELLLATPEEGYIGCCAAISGSDFFTPTSGLRLPTLAIAGSEDASTPPDLVRETAELIPGSRFELMRRVGHLPGIEAPEAYAALLVSFLRETGHLTEPD</sequence>
<protein>
    <submittedName>
        <fullName evidence="2">3-oxoadipate enol-lactonase 2</fullName>
        <ecNumber evidence="2">3.1.1.24</ecNumber>
    </submittedName>
</protein>